<dbReference type="AlphaFoldDB" id="A0A0J8QTL5"/>
<organism evidence="1 2">
    <name type="scientific">Coccidioides immitis RMSCC 3703</name>
    <dbReference type="NCBI Taxonomy" id="454286"/>
    <lineage>
        <taxon>Eukaryota</taxon>
        <taxon>Fungi</taxon>
        <taxon>Dikarya</taxon>
        <taxon>Ascomycota</taxon>
        <taxon>Pezizomycotina</taxon>
        <taxon>Eurotiomycetes</taxon>
        <taxon>Eurotiomycetidae</taxon>
        <taxon>Onygenales</taxon>
        <taxon>Onygenaceae</taxon>
        <taxon>Coccidioides</taxon>
    </lineage>
</organism>
<reference evidence="2" key="1">
    <citation type="journal article" date="2010" name="Genome Res.">
        <title>Population genomic sequencing of Coccidioides fungi reveals recent hybridization and transposon control.</title>
        <authorList>
            <person name="Neafsey D.E."/>
            <person name="Barker B.M."/>
            <person name="Sharpton T.J."/>
            <person name="Stajich J.E."/>
            <person name="Park D.J."/>
            <person name="Whiston E."/>
            <person name="Hung C.-Y."/>
            <person name="McMahan C."/>
            <person name="White J."/>
            <person name="Sykes S."/>
            <person name="Heiman D."/>
            <person name="Young S."/>
            <person name="Zeng Q."/>
            <person name="Abouelleil A."/>
            <person name="Aftuck L."/>
            <person name="Bessette D."/>
            <person name="Brown A."/>
            <person name="FitzGerald M."/>
            <person name="Lui A."/>
            <person name="Macdonald J.P."/>
            <person name="Priest M."/>
            <person name="Orbach M.J."/>
            <person name="Galgiani J.N."/>
            <person name="Kirkland T.N."/>
            <person name="Cole G.T."/>
            <person name="Birren B.W."/>
            <person name="Henn M.R."/>
            <person name="Taylor J.W."/>
            <person name="Rounsley S.D."/>
        </authorList>
    </citation>
    <scope>NUCLEOTIDE SEQUENCE [LARGE SCALE GENOMIC DNA]</scope>
    <source>
        <strain evidence="2">RMSCC 3703</strain>
    </source>
</reference>
<sequence>MQVAANRGQSVVIESLEKTSLKQLSFIFHLKIWNYSERLSGKSSQKWSFFNPVIDTSSESSLSRVSGSEMSWLFGQSESTAFNEPATPTSVFRSYSGWFGTGGLQTKKFDDQEKN</sequence>
<evidence type="ECO:0000313" key="2">
    <source>
        <dbReference type="Proteomes" id="UP000054559"/>
    </source>
</evidence>
<dbReference type="EMBL" id="DS268136">
    <property type="protein sequence ID" value="KMU74583.1"/>
    <property type="molecule type" value="Genomic_DNA"/>
</dbReference>
<name>A0A0J8QTL5_COCIT</name>
<accession>A0A0J8QTL5</accession>
<dbReference type="Proteomes" id="UP000054559">
    <property type="component" value="Unassembled WGS sequence"/>
</dbReference>
<proteinExistence type="predicted"/>
<gene>
    <name evidence="1" type="ORF">CISG_04290</name>
</gene>
<protein>
    <submittedName>
        <fullName evidence="1">Uncharacterized protein</fullName>
    </submittedName>
</protein>
<evidence type="ECO:0000313" key="1">
    <source>
        <dbReference type="EMBL" id="KMU74583.1"/>
    </source>
</evidence>